<dbReference type="OMA" id="QKPQPFA"/>
<organism evidence="2 3">
    <name type="scientific">Amborella trichopoda</name>
    <dbReference type="NCBI Taxonomy" id="13333"/>
    <lineage>
        <taxon>Eukaryota</taxon>
        <taxon>Viridiplantae</taxon>
        <taxon>Streptophyta</taxon>
        <taxon>Embryophyta</taxon>
        <taxon>Tracheophyta</taxon>
        <taxon>Spermatophyta</taxon>
        <taxon>Magnoliopsida</taxon>
        <taxon>Amborellales</taxon>
        <taxon>Amborellaceae</taxon>
        <taxon>Amborella</taxon>
    </lineage>
</organism>
<name>W1Q0Y1_AMBTC</name>
<evidence type="ECO:0000313" key="3">
    <source>
        <dbReference type="Proteomes" id="UP000017836"/>
    </source>
</evidence>
<dbReference type="GO" id="GO:0016236">
    <property type="term" value="P:macroautophagy"/>
    <property type="evidence" value="ECO:0000318"/>
    <property type="project" value="GO_Central"/>
</dbReference>
<protein>
    <recommendedName>
        <fullName evidence="1">Rab3-GAP regulatory subunit N-terminal domain-containing protein</fullName>
    </recommendedName>
</protein>
<proteinExistence type="predicted"/>
<dbReference type="InterPro" id="IPR036322">
    <property type="entry name" value="WD40_repeat_dom_sf"/>
</dbReference>
<dbReference type="InterPro" id="IPR026059">
    <property type="entry name" value="Rab3GAP2"/>
</dbReference>
<gene>
    <name evidence="2" type="ORF">AMTR_s00021p00018190</name>
</gene>
<evidence type="ECO:0000313" key="2">
    <source>
        <dbReference type="EMBL" id="ERN13865.1"/>
    </source>
</evidence>
<dbReference type="Gramene" id="ERN13865">
    <property type="protein sequence ID" value="ERN13865"/>
    <property type="gene ID" value="AMTR_s00021p00018190"/>
</dbReference>
<dbReference type="OrthoDB" id="360390at2759"/>
<dbReference type="SUPFAM" id="SSF50978">
    <property type="entry name" value="WD40 repeat-like"/>
    <property type="match status" value="1"/>
</dbReference>
<keyword evidence="3" id="KW-1185">Reference proteome</keyword>
<dbReference type="eggNOG" id="KOG2727">
    <property type="taxonomic scope" value="Eukaryota"/>
</dbReference>
<feature type="domain" description="Rab3-GAP regulatory subunit N-terminal" evidence="1">
    <location>
        <begin position="28"/>
        <end position="411"/>
    </location>
</feature>
<dbReference type="Proteomes" id="UP000017836">
    <property type="component" value="Unassembled WGS sequence"/>
</dbReference>
<dbReference type="KEGG" id="atr:18442152"/>
<dbReference type="GO" id="GO:0031267">
    <property type="term" value="F:small GTPase binding"/>
    <property type="evidence" value="ECO:0000318"/>
    <property type="project" value="GO_Central"/>
</dbReference>
<dbReference type="InterPro" id="IPR032839">
    <property type="entry name" value="RAB3GAP_N"/>
</dbReference>
<dbReference type="HOGENOM" id="CLU_031009_1_0_1"/>
<dbReference type="Pfam" id="PF14655">
    <property type="entry name" value="RAB3GAP2_N"/>
    <property type="match status" value="1"/>
</dbReference>
<sequence>MGRRAHLTELGCIVCEELEQLGAGKEGWLDSPNLYHALDSNSLALANENLVLVLGWIDDSRPITIRPSFLSHEGKISAIEWLIFDDHRVLALATSQGYLLLYSLASELIHKQMLYPERIIKLRSTHRQGFHQDHSSAEVCVVFPSVIVRFNASDIESLVHRWFQERSSRLWGDKMQKREAEDIGNSYGRLPHQLWNVNKFGPCVDAAVIGIMPPPLMEYESSQRYYCAVIIGHDAVISAFRLSEDRKRSLVGTILSKVVPATFSTLTSLSKMIWRSDEASTRPVEVKPQAFAKASLLTCLKDHPRKGEKLTLSPGGSLAVITDSLGRILLLDTQALVVIRLWKGYRDACCFFMEMLVGKDMPSNSVEYGNSKSDYCLCLAIHAPRREVVEVWKMRMGPRLLTLPCAKGSMILQPTSKLESSLASPSSYTPLEVFLLNGDSGQLTVLNRFIN</sequence>
<evidence type="ECO:0000259" key="1">
    <source>
        <dbReference type="Pfam" id="PF14655"/>
    </source>
</evidence>
<accession>W1Q0Y1</accession>
<dbReference type="STRING" id="13333.W1Q0Y1"/>
<dbReference type="AlphaFoldDB" id="W1Q0Y1"/>
<dbReference type="GO" id="GO:0005776">
    <property type="term" value="C:autophagosome"/>
    <property type="evidence" value="ECO:0000318"/>
    <property type="project" value="GO_Central"/>
</dbReference>
<dbReference type="GO" id="GO:0005886">
    <property type="term" value="C:plasma membrane"/>
    <property type="evidence" value="ECO:0000318"/>
    <property type="project" value="GO_Central"/>
</dbReference>
<dbReference type="PANTHER" id="PTHR12472">
    <property type="entry name" value="RAB3-GAP REGULATORY DOMAIN"/>
    <property type="match status" value="1"/>
</dbReference>
<dbReference type="EMBL" id="KI392560">
    <property type="protein sequence ID" value="ERN13865.1"/>
    <property type="molecule type" value="Genomic_DNA"/>
</dbReference>
<dbReference type="PANTHER" id="PTHR12472:SF0">
    <property type="entry name" value="RAB3 GTPASE-ACTIVATING PROTEIN NON-CATALYTIC SUBUNIT"/>
    <property type="match status" value="1"/>
</dbReference>
<dbReference type="GO" id="GO:0097051">
    <property type="term" value="P:establishment of protein localization to endoplasmic reticulum membrane"/>
    <property type="evidence" value="ECO:0000318"/>
    <property type="project" value="GO_Central"/>
</dbReference>
<reference evidence="3" key="1">
    <citation type="journal article" date="2013" name="Science">
        <title>The Amborella genome and the evolution of flowering plants.</title>
        <authorList>
            <consortium name="Amborella Genome Project"/>
        </authorList>
    </citation>
    <scope>NUCLEOTIDE SEQUENCE [LARGE SCALE GENOMIC DNA]</scope>
</reference>